<dbReference type="PANTHER" id="PTHR12897">
    <property type="entry name" value="COLON CANCER-ASSOCIATED PROTEIN MIC1"/>
    <property type="match status" value="1"/>
</dbReference>
<dbReference type="Pfam" id="PF21029">
    <property type="entry name" value="RMC1_N"/>
    <property type="match status" value="1"/>
</dbReference>
<evidence type="ECO:0000259" key="1">
    <source>
        <dbReference type="Pfam" id="PF07035"/>
    </source>
</evidence>
<sequence length="740" mass="83096">MALSDSASSFLRLHPKPVSFSPLGKDTSIFYDDAQSQVFVVREKASVANIPINDLIRVRSVSTSSEAECSRSVVSLEGRGSLLRLASPVSPLTASRSSIRIGSQVSPSPSRLSSSSTINLQAAPLSSGSRSFNQLTLPNQPSISYAGAVSVRSFLPGHSWDFMIDDKGPILSMKLSPGLNILAIQRSNTSVEFVNFVRDRSVVDLVEYSQTCRARSAKIIGFCWVDSGYPSEIVLVTDTHGLESYQVRPEKKLLKLLKTYSLPVSWFVHTAPYLLVAGGPLNHVFNLFLLKAGGQYQRFVKFDVDTGPMPNNPTQAAKLLERDAAMAQIYGEMYLLIIKQVSKLNTGAEVVLYHIGRDGLIRITDVLLLECNGRFAVHLIDKLIVVHHQQSKMSKIFDLKLNKRNDAVRLHFPVASCSIEPYEISVGGESFAYEMYSSSWAVFLPNVIADAKLGFLWALEIKIDILAQHIPDMVQRVEFLLWRSAEAKAALVHHVAAHLVTLQDYASVVRIFDLLNDKLKSIVTRLGDEKVQPTVYLDQSEVYRHLLLPMTNAANLDPRYIVGVLIEYLKSLISFRLDPQYYINELIVNSLVQFKMYHVLHMLVNNHVFADSKPFACLLLSLEGVFPPSFQMALDMLKRTGNSLEERVEVLLARFEILPAIRLLQSYSVTEAQLPPRKFLEPALLSEDDTLFYSVFRFFQQRNMKLRGSPAFLPEELCDDLVMRFDETFKENALSQDYVF</sequence>
<keyword evidence="4" id="KW-1185">Reference proteome</keyword>
<accession>A0A1D1UU17</accession>
<dbReference type="OrthoDB" id="26384at2759"/>
<evidence type="ECO:0000259" key="2">
    <source>
        <dbReference type="Pfam" id="PF21029"/>
    </source>
</evidence>
<evidence type="ECO:0000313" key="4">
    <source>
        <dbReference type="Proteomes" id="UP000186922"/>
    </source>
</evidence>
<feature type="domain" description="Regulator of MON1-CCZ1 complex N-terminal" evidence="2">
    <location>
        <begin position="149"/>
        <end position="253"/>
    </location>
</feature>
<dbReference type="GO" id="GO:0031902">
    <property type="term" value="C:late endosome membrane"/>
    <property type="evidence" value="ECO:0007669"/>
    <property type="project" value="TreeGrafter"/>
</dbReference>
<dbReference type="InterPro" id="IPR009755">
    <property type="entry name" value="RMC1_C"/>
</dbReference>
<dbReference type="GO" id="GO:0035658">
    <property type="term" value="C:Mon1-Ccz1 complex"/>
    <property type="evidence" value="ECO:0007669"/>
    <property type="project" value="InterPro"/>
</dbReference>
<dbReference type="PANTHER" id="PTHR12897:SF4">
    <property type="entry name" value="REGULATOR OF MON1-CCZ1 COMPLEX"/>
    <property type="match status" value="1"/>
</dbReference>
<dbReference type="STRING" id="947166.A0A1D1UU17"/>
<dbReference type="Proteomes" id="UP000186922">
    <property type="component" value="Unassembled WGS sequence"/>
</dbReference>
<dbReference type="InterPro" id="IPR040371">
    <property type="entry name" value="RMC1"/>
</dbReference>
<comment type="caution">
    <text evidence="3">The sequence shown here is derived from an EMBL/GenBank/DDBJ whole genome shotgun (WGS) entry which is preliminary data.</text>
</comment>
<dbReference type="EMBL" id="BDGG01000002">
    <property type="protein sequence ID" value="GAU93139.1"/>
    <property type="molecule type" value="Genomic_DNA"/>
</dbReference>
<dbReference type="InterPro" id="IPR049040">
    <property type="entry name" value="RMC1_N"/>
</dbReference>
<dbReference type="Pfam" id="PF07035">
    <property type="entry name" value="RMC1_C"/>
    <property type="match status" value="1"/>
</dbReference>
<organism evidence="3 4">
    <name type="scientific">Ramazzottius varieornatus</name>
    <name type="common">Water bear</name>
    <name type="synonym">Tardigrade</name>
    <dbReference type="NCBI Taxonomy" id="947166"/>
    <lineage>
        <taxon>Eukaryota</taxon>
        <taxon>Metazoa</taxon>
        <taxon>Ecdysozoa</taxon>
        <taxon>Tardigrada</taxon>
        <taxon>Eutardigrada</taxon>
        <taxon>Parachela</taxon>
        <taxon>Hypsibioidea</taxon>
        <taxon>Ramazzottiidae</taxon>
        <taxon>Ramazzottius</taxon>
    </lineage>
</organism>
<feature type="domain" description="Mic1" evidence="1">
    <location>
        <begin position="531"/>
        <end position="714"/>
    </location>
</feature>
<reference evidence="3 4" key="1">
    <citation type="journal article" date="2016" name="Nat. Commun.">
        <title>Extremotolerant tardigrade genome and improved radiotolerance of human cultured cells by tardigrade-unique protein.</title>
        <authorList>
            <person name="Hashimoto T."/>
            <person name="Horikawa D.D."/>
            <person name="Saito Y."/>
            <person name="Kuwahara H."/>
            <person name="Kozuka-Hata H."/>
            <person name="Shin-I T."/>
            <person name="Minakuchi Y."/>
            <person name="Ohishi K."/>
            <person name="Motoyama A."/>
            <person name="Aizu T."/>
            <person name="Enomoto A."/>
            <person name="Kondo K."/>
            <person name="Tanaka S."/>
            <person name="Hara Y."/>
            <person name="Koshikawa S."/>
            <person name="Sagara H."/>
            <person name="Miura T."/>
            <person name="Yokobori S."/>
            <person name="Miyagawa K."/>
            <person name="Suzuki Y."/>
            <person name="Kubo T."/>
            <person name="Oyama M."/>
            <person name="Kohara Y."/>
            <person name="Fujiyama A."/>
            <person name="Arakawa K."/>
            <person name="Katayama T."/>
            <person name="Toyoda A."/>
            <person name="Kunieda T."/>
        </authorList>
    </citation>
    <scope>NUCLEOTIDE SEQUENCE [LARGE SCALE GENOMIC DNA]</scope>
    <source>
        <strain evidence="3 4">YOKOZUNA-1</strain>
    </source>
</reference>
<gene>
    <name evidence="3" type="primary">RvY_05125-1</name>
    <name evidence="3" type="synonym">RvY_05125.1</name>
    <name evidence="3" type="ORF">RvY_05125</name>
</gene>
<dbReference type="GO" id="GO:0010506">
    <property type="term" value="P:regulation of autophagy"/>
    <property type="evidence" value="ECO:0007669"/>
    <property type="project" value="InterPro"/>
</dbReference>
<evidence type="ECO:0000313" key="3">
    <source>
        <dbReference type="EMBL" id="GAU93139.1"/>
    </source>
</evidence>
<dbReference type="AlphaFoldDB" id="A0A1D1UU17"/>
<protein>
    <submittedName>
        <fullName evidence="3">Uncharacterized protein</fullName>
    </submittedName>
</protein>
<name>A0A1D1UU17_RAMVA</name>
<dbReference type="GO" id="GO:0005765">
    <property type="term" value="C:lysosomal membrane"/>
    <property type="evidence" value="ECO:0007669"/>
    <property type="project" value="TreeGrafter"/>
</dbReference>
<proteinExistence type="predicted"/>